<name>A0A0M3IC42_ASCLU</name>
<evidence type="ECO:0000313" key="3">
    <source>
        <dbReference type="WBParaSite" id="ALUE_0001541001-mRNA-1"/>
    </source>
</evidence>
<evidence type="ECO:0000256" key="1">
    <source>
        <dbReference type="ARBA" id="ARBA00023212"/>
    </source>
</evidence>
<dbReference type="Proteomes" id="UP000036681">
    <property type="component" value="Unplaced"/>
</dbReference>
<dbReference type="SUPFAM" id="SSF53067">
    <property type="entry name" value="Actin-like ATPase domain"/>
    <property type="match status" value="1"/>
</dbReference>
<reference evidence="3" key="1">
    <citation type="submission" date="2017-02" db="UniProtKB">
        <authorList>
            <consortium name="WormBaseParasite"/>
        </authorList>
    </citation>
    <scope>IDENTIFICATION</scope>
</reference>
<protein>
    <submittedName>
        <fullName evidence="3">Actin</fullName>
    </submittedName>
</protein>
<dbReference type="InterPro" id="IPR043129">
    <property type="entry name" value="ATPase_NBD"/>
</dbReference>
<dbReference type="WBParaSite" id="ALUE_0001541001-mRNA-1">
    <property type="protein sequence ID" value="ALUE_0001541001-mRNA-1"/>
    <property type="gene ID" value="ALUE_0001541001"/>
</dbReference>
<keyword evidence="1" id="KW-0206">Cytoskeleton</keyword>
<proteinExistence type="predicted"/>
<keyword evidence="1" id="KW-0963">Cytoplasm</keyword>
<dbReference type="PROSITE" id="PS00432">
    <property type="entry name" value="ACTINS_2"/>
    <property type="match status" value="1"/>
</dbReference>
<dbReference type="AlphaFoldDB" id="A0A0M3IC42"/>
<dbReference type="InterPro" id="IPR004001">
    <property type="entry name" value="Actin_CS"/>
</dbReference>
<accession>A0A0M3IC42</accession>
<organism evidence="2 3">
    <name type="scientific">Ascaris lumbricoides</name>
    <name type="common">Giant roundworm</name>
    <dbReference type="NCBI Taxonomy" id="6252"/>
    <lineage>
        <taxon>Eukaryota</taxon>
        <taxon>Metazoa</taxon>
        <taxon>Ecdysozoa</taxon>
        <taxon>Nematoda</taxon>
        <taxon>Chromadorea</taxon>
        <taxon>Rhabditida</taxon>
        <taxon>Spirurina</taxon>
        <taxon>Ascaridomorpha</taxon>
        <taxon>Ascaridoidea</taxon>
        <taxon>Ascarididae</taxon>
        <taxon>Ascaris</taxon>
    </lineage>
</organism>
<keyword evidence="2" id="KW-1185">Reference proteome</keyword>
<dbReference type="Gene3D" id="3.30.420.40">
    <property type="match status" value="2"/>
</dbReference>
<dbReference type="Pfam" id="PF00022">
    <property type="entry name" value="Actin"/>
    <property type="match status" value="1"/>
</dbReference>
<dbReference type="InterPro" id="IPR004000">
    <property type="entry name" value="Actin"/>
</dbReference>
<evidence type="ECO:0000313" key="2">
    <source>
        <dbReference type="Proteomes" id="UP000036681"/>
    </source>
</evidence>
<sequence>MCDKQVTVSAVDNGSGMCNAGFPVSDTTRAVFSSTVGQPKHQACFISPLNFFNISIIPMKPNLNDVIKFQKEIAALAPSTTKAAASPQRARSVGIIGSTRPTSSISQQMWISRQEYDEFGPSIVHRKCF</sequence>